<accession>A0AAV1R6A8</accession>
<dbReference type="Pfam" id="PF26250">
    <property type="entry name" value="RRM_RdRP1_2"/>
    <property type="match status" value="1"/>
</dbReference>
<dbReference type="Pfam" id="PF26253">
    <property type="entry name" value="RdRP_head"/>
    <property type="match status" value="1"/>
</dbReference>
<dbReference type="GO" id="GO:0003968">
    <property type="term" value="F:RNA-directed RNA polymerase activity"/>
    <property type="evidence" value="ECO:0007669"/>
    <property type="project" value="UniProtKB-KW"/>
</dbReference>
<keyword evidence="3 9" id="KW-0808">Transferase</keyword>
<dbReference type="InterPro" id="IPR007855">
    <property type="entry name" value="RDRP"/>
</dbReference>
<evidence type="ECO:0000256" key="9">
    <source>
        <dbReference type="RuleBase" id="RU363098"/>
    </source>
</evidence>
<dbReference type="InterPro" id="IPR058752">
    <property type="entry name" value="RDRP_C_head"/>
</dbReference>
<dbReference type="EC" id="2.7.7.48" evidence="9"/>
<organism evidence="11 12">
    <name type="scientific">Dovyalis caffra</name>
    <dbReference type="NCBI Taxonomy" id="77055"/>
    <lineage>
        <taxon>Eukaryota</taxon>
        <taxon>Viridiplantae</taxon>
        <taxon>Streptophyta</taxon>
        <taxon>Embryophyta</taxon>
        <taxon>Tracheophyta</taxon>
        <taxon>Spermatophyta</taxon>
        <taxon>Magnoliopsida</taxon>
        <taxon>eudicotyledons</taxon>
        <taxon>Gunneridae</taxon>
        <taxon>Pentapetalae</taxon>
        <taxon>rosids</taxon>
        <taxon>fabids</taxon>
        <taxon>Malpighiales</taxon>
        <taxon>Salicaceae</taxon>
        <taxon>Flacourtieae</taxon>
        <taxon>Dovyalis</taxon>
    </lineage>
</organism>
<evidence type="ECO:0000256" key="4">
    <source>
        <dbReference type="ARBA" id="ARBA00022695"/>
    </source>
</evidence>
<evidence type="ECO:0000313" key="12">
    <source>
        <dbReference type="Proteomes" id="UP001314170"/>
    </source>
</evidence>
<proteinExistence type="inferred from homology"/>
<dbReference type="Proteomes" id="UP001314170">
    <property type="component" value="Unassembled WGS sequence"/>
</dbReference>
<dbReference type="Pfam" id="PF24823">
    <property type="entry name" value="PH_RDR2"/>
    <property type="match status" value="1"/>
</dbReference>
<evidence type="ECO:0000256" key="1">
    <source>
        <dbReference type="ARBA" id="ARBA00005762"/>
    </source>
</evidence>
<evidence type="ECO:0000256" key="5">
    <source>
        <dbReference type="ARBA" id="ARBA00022884"/>
    </source>
</evidence>
<keyword evidence="5 8" id="KW-0694">RNA-binding</keyword>
<dbReference type="EMBL" id="CAWUPB010000905">
    <property type="protein sequence ID" value="CAK7328958.1"/>
    <property type="molecule type" value="Genomic_DNA"/>
</dbReference>
<sequence length="1112" mass="127555">MEVVAERSSVRVTNIPQTVIAKELLQYLVAQLGEDSVFAIEISTVRKNWNSRGFGRVQFASLEVKHEAQSLSLQNKLVLKSQNLKLSETYDDIIPRPFRDQNRLENGFLYVGFMKKETTLCVLEHWEGVRGWVMPERRRLEFWIWVEQEFRYKLVVEYEDILDAVGYPLDGDKVNAVVLKLRYGPKIYQKVSGPEISSKFSTNRYFYCKEDFDFLWVRTTDISAIKSIGQSTSFCWEIGEGLEASDTFRSFPYYQEDMNRLDLEDGEEFCSTSETVPLVRWGSDKLAYEVLFQLNSLVHTQKISLAAVDSDLIKILRNLTINTAIVILKKLHRLNMTCYDPLSFVKKSLGESLSSPTKSLTENNIMSCHRALITPSKIYCLGPEYETSNYVVKHFAQYASDFIRVTFVEEDWSKLPANAISTSIQRGIFAKPFRTGIYHRILCILRDGIVIGAKRFEFLAFSASQLRSNSVWMFASNNDVKAEDIRKWMGCFDKIRSVSKCAARMGQLFSSSLQTFVVAVQDVEIIPDIEVTTDGIDYCFSDGIGKISLCFAQQVAHRCGLSYTPSAFQIRYGGYKGVVAVDRNSFRKLSLRGSMLKFESANRMLNVTKWSESMPCYLNREIISLLSTLGVKDEIFQALQQEQLHLLGKMLTNKESALNGLENLAWADSKNICVKMLLQGYEPNLEPYLSMMLQAYHENSLTELRSRCRIFVPKGRILIGCLDEIGILDYGQVYVRITMTKAELQCWDQSFFRKVDESTSILLGKVVVTKNPCLHPGDIRVLEAVYDVELEEKGLVDCVIFPQNGERPHPNECSGGDLDGDQFFISWDKDLLPCQTEPPMDYIGRRPRIMDHNVTLEEIQKFFVDYMINDTLGAISTAHLVHADREPDKARSEKCLQLATLHSMAVDFAKTGAPAEMPLYLKPKEFPDFMERTEKQMYISDGVLGKLYRDIYDSTRQERSNLIWSKKTAEAAYDQDLEVEGFEDFLGIASSYKEKYAEKMSALMDYYGAKNEDEILTGNLRHRPTYLLRDNRKYGDVKDRILVSLKSLQKETKEWFESSCDPTEHQCMASAWYHVTYHPTHFHERMNCLSFPWIVGDTLLNIKSGNSRNGWT</sequence>
<evidence type="ECO:0000313" key="11">
    <source>
        <dbReference type="EMBL" id="CAK7328958.1"/>
    </source>
</evidence>
<gene>
    <name evidence="11" type="ORF">DCAF_LOCUS6705</name>
</gene>
<evidence type="ECO:0000259" key="10">
    <source>
        <dbReference type="PROSITE" id="PS50102"/>
    </source>
</evidence>
<evidence type="ECO:0000256" key="8">
    <source>
        <dbReference type="PROSITE-ProRule" id="PRU00176"/>
    </source>
</evidence>
<comment type="function">
    <text evidence="9">Probably involved in the RNA silencing pathway and required for the generation of small interfering RNAs (siRNAs).</text>
</comment>
<evidence type="ECO:0000256" key="3">
    <source>
        <dbReference type="ARBA" id="ARBA00022679"/>
    </source>
</evidence>
<name>A0AAV1R6A8_9ROSI</name>
<dbReference type="Pfam" id="PF05183">
    <property type="entry name" value="RdRP"/>
    <property type="match status" value="1"/>
</dbReference>
<comment type="similarity">
    <text evidence="1 9">Belongs to the RdRP family.</text>
</comment>
<dbReference type="GO" id="GO:0031380">
    <property type="term" value="C:nuclear RNA-directed RNA polymerase complex"/>
    <property type="evidence" value="ECO:0007669"/>
    <property type="project" value="TreeGrafter"/>
</dbReference>
<dbReference type="InterPro" id="IPR057596">
    <property type="entry name" value="RDRP_core"/>
</dbReference>
<evidence type="ECO:0000256" key="2">
    <source>
        <dbReference type="ARBA" id="ARBA00022484"/>
    </source>
</evidence>
<comment type="caution">
    <text evidence="11">The sequence shown here is derived from an EMBL/GenBank/DDBJ whole genome shotgun (WGS) entry which is preliminary data.</text>
</comment>
<keyword evidence="4 9" id="KW-0548">Nucleotidyltransferase</keyword>
<keyword evidence="6 9" id="KW-0943">RNA-mediated gene silencing</keyword>
<dbReference type="PANTHER" id="PTHR23079:SF5">
    <property type="entry name" value="RNA-DEPENDENT RNA POLYMERASE 2"/>
    <property type="match status" value="1"/>
</dbReference>
<dbReference type="PROSITE" id="PS50102">
    <property type="entry name" value="RRM"/>
    <property type="match status" value="1"/>
</dbReference>
<dbReference type="GO" id="GO:0030422">
    <property type="term" value="P:siRNA processing"/>
    <property type="evidence" value="ECO:0007669"/>
    <property type="project" value="TreeGrafter"/>
</dbReference>
<dbReference type="CDD" id="cd00590">
    <property type="entry name" value="RRM_SF"/>
    <property type="match status" value="1"/>
</dbReference>
<reference evidence="11 12" key="1">
    <citation type="submission" date="2024-01" db="EMBL/GenBank/DDBJ databases">
        <authorList>
            <person name="Waweru B."/>
        </authorList>
    </citation>
    <scope>NUCLEOTIDE SEQUENCE [LARGE SCALE GENOMIC DNA]</scope>
</reference>
<protein>
    <recommendedName>
        <fullName evidence="9">RNA-dependent RNA polymerase</fullName>
        <ecNumber evidence="9">2.7.7.48</ecNumber>
    </recommendedName>
</protein>
<dbReference type="InterPro" id="IPR058751">
    <property type="entry name" value="RDRP_helical"/>
</dbReference>
<keyword evidence="2 9" id="KW-0696">RNA-directed RNA polymerase</keyword>
<comment type="catalytic activity">
    <reaction evidence="7 9">
        <text>RNA(n) + a ribonucleoside 5'-triphosphate = RNA(n+1) + diphosphate</text>
        <dbReference type="Rhea" id="RHEA:21248"/>
        <dbReference type="Rhea" id="RHEA-COMP:14527"/>
        <dbReference type="Rhea" id="RHEA-COMP:17342"/>
        <dbReference type="ChEBI" id="CHEBI:33019"/>
        <dbReference type="ChEBI" id="CHEBI:61557"/>
        <dbReference type="ChEBI" id="CHEBI:140395"/>
        <dbReference type="EC" id="2.7.7.48"/>
    </reaction>
</comment>
<dbReference type="PANTHER" id="PTHR23079">
    <property type="entry name" value="RNA-DEPENDENT RNA POLYMERASE"/>
    <property type="match status" value="1"/>
</dbReference>
<dbReference type="InterPro" id="IPR058763">
    <property type="entry name" value="RRM_RDR1/2-like"/>
</dbReference>
<dbReference type="GO" id="GO:0003723">
    <property type="term" value="F:RNA binding"/>
    <property type="evidence" value="ECO:0007669"/>
    <property type="project" value="UniProtKB-UniRule"/>
</dbReference>
<feature type="domain" description="RRM" evidence="10">
    <location>
        <begin position="8"/>
        <end position="91"/>
    </location>
</feature>
<keyword evidence="12" id="KW-1185">Reference proteome</keyword>
<dbReference type="AlphaFoldDB" id="A0AAV1R6A8"/>
<dbReference type="InterPro" id="IPR000504">
    <property type="entry name" value="RRM_dom"/>
</dbReference>
<evidence type="ECO:0000256" key="6">
    <source>
        <dbReference type="ARBA" id="ARBA00023158"/>
    </source>
</evidence>
<dbReference type="InterPro" id="IPR057590">
    <property type="entry name" value="PH_RDR1/2-like"/>
</dbReference>
<dbReference type="Pfam" id="PF26252">
    <property type="entry name" value="RdRP_helical"/>
    <property type="match status" value="1"/>
</dbReference>
<evidence type="ECO:0000256" key="7">
    <source>
        <dbReference type="ARBA" id="ARBA00048744"/>
    </source>
</evidence>